<keyword evidence="5 9" id="KW-0812">Transmembrane</keyword>
<dbReference type="GO" id="GO:0032259">
    <property type="term" value="P:methylation"/>
    <property type="evidence" value="ECO:0007669"/>
    <property type="project" value="UniProtKB-KW"/>
</dbReference>
<evidence type="ECO:0000256" key="8">
    <source>
        <dbReference type="RuleBase" id="RU003793"/>
    </source>
</evidence>
<keyword evidence="14" id="KW-1185">Reference proteome</keyword>
<keyword evidence="3" id="KW-1003">Cell membrane</keyword>
<dbReference type="InterPro" id="IPR010627">
    <property type="entry name" value="Prepilin_pept_A24_N"/>
</dbReference>
<dbReference type="PANTHER" id="PTHR30487:SF0">
    <property type="entry name" value="PREPILIN LEADER PEPTIDASE_N-METHYLTRANSFERASE-RELATED"/>
    <property type="match status" value="1"/>
</dbReference>
<dbReference type="EC" id="2.1.1.-" evidence="9"/>
<dbReference type="GO" id="GO:0004190">
    <property type="term" value="F:aspartic-type endopeptidase activity"/>
    <property type="evidence" value="ECO:0007669"/>
    <property type="project" value="UniProtKB-EC"/>
</dbReference>
<organism evidence="13 14">
    <name type="scientific">Rhizorhapis suberifaciens</name>
    <name type="common">corky root of lettuce</name>
    <dbReference type="NCBI Taxonomy" id="13656"/>
    <lineage>
        <taxon>Bacteria</taxon>
        <taxon>Pseudomonadati</taxon>
        <taxon>Pseudomonadota</taxon>
        <taxon>Alphaproteobacteria</taxon>
        <taxon>Sphingomonadales</taxon>
        <taxon>Sphingomonadaceae</taxon>
        <taxon>Rhizorhapis</taxon>
    </lineage>
</organism>
<comment type="function">
    <text evidence="9">Plays an essential role in type IV pili and type II pseudopili formation by proteolytically removing the leader sequence from substrate proteins and subsequently monomethylating the alpha-amino group of the newly exposed N-terminal phenylalanine.</text>
</comment>
<dbReference type="Proteomes" id="UP000575068">
    <property type="component" value="Unassembled WGS sequence"/>
</dbReference>
<sequence>MSVDPLPVWSWSLSGFVLGAIIGSFLATLILRWPQGRSVLAGRSACDGCGRVLGVVDLVPLLSALAQGGRCKSCAAPIDWLHFRVELTCGLAGAAALGLAPGIEGLGWAVLVWFLITLAILDHRHFWLPDALTWPLAFLGFTLAMWVTPVALPDRVVGAASGYGSLMLIAVIYQWLRGRTGMGGGDAKLLGAIGAWFGWQPLPLVLLIASLTALTAAGLRAARGGEVSSSTQMPLGTYMAIATLPAWLAARMLGMA</sequence>
<keyword evidence="9" id="KW-0645">Protease</keyword>
<proteinExistence type="inferred from homology"/>
<dbReference type="EMBL" id="JACHOV010000004">
    <property type="protein sequence ID" value="MBB4641039.1"/>
    <property type="molecule type" value="Genomic_DNA"/>
</dbReference>
<dbReference type="GO" id="GO:0008168">
    <property type="term" value="F:methyltransferase activity"/>
    <property type="evidence" value="ECO:0007669"/>
    <property type="project" value="UniProtKB-KW"/>
</dbReference>
<evidence type="ECO:0000256" key="5">
    <source>
        <dbReference type="ARBA" id="ARBA00022692"/>
    </source>
</evidence>
<feature type="transmembrane region" description="Helical" evidence="10">
    <location>
        <begin position="133"/>
        <end position="152"/>
    </location>
</feature>
<keyword evidence="7 10" id="KW-0472">Membrane</keyword>
<keyword evidence="9 13" id="KW-0808">Transferase</keyword>
<evidence type="ECO:0000256" key="9">
    <source>
        <dbReference type="RuleBase" id="RU003794"/>
    </source>
</evidence>
<keyword evidence="9" id="KW-0511">Multifunctional enzyme</keyword>
<evidence type="ECO:0000259" key="12">
    <source>
        <dbReference type="Pfam" id="PF06750"/>
    </source>
</evidence>
<dbReference type="InterPro" id="IPR000045">
    <property type="entry name" value="Prepilin_IV_endopep_pep"/>
</dbReference>
<feature type="transmembrane region" description="Helical" evidence="10">
    <location>
        <begin position="158"/>
        <end position="176"/>
    </location>
</feature>
<evidence type="ECO:0000313" key="13">
    <source>
        <dbReference type="EMBL" id="MBB4641039.1"/>
    </source>
</evidence>
<dbReference type="GO" id="GO:0006465">
    <property type="term" value="P:signal peptide processing"/>
    <property type="evidence" value="ECO:0007669"/>
    <property type="project" value="TreeGrafter"/>
</dbReference>
<evidence type="ECO:0000313" key="14">
    <source>
        <dbReference type="Proteomes" id="UP000575068"/>
    </source>
</evidence>
<feature type="transmembrane region" description="Helical" evidence="10">
    <location>
        <begin position="12"/>
        <end position="33"/>
    </location>
</feature>
<evidence type="ECO:0000256" key="7">
    <source>
        <dbReference type="ARBA" id="ARBA00023136"/>
    </source>
</evidence>
<dbReference type="EC" id="3.4.23.43" evidence="9"/>
<keyword evidence="9 13" id="KW-0378">Hydrolase</keyword>
<evidence type="ECO:0000259" key="11">
    <source>
        <dbReference type="Pfam" id="PF01478"/>
    </source>
</evidence>
<evidence type="ECO:0000256" key="1">
    <source>
        <dbReference type="ARBA" id="ARBA00004429"/>
    </source>
</evidence>
<evidence type="ECO:0000256" key="4">
    <source>
        <dbReference type="ARBA" id="ARBA00022519"/>
    </source>
</evidence>
<dbReference type="Pfam" id="PF01478">
    <property type="entry name" value="Peptidase_A24"/>
    <property type="match status" value="1"/>
</dbReference>
<dbReference type="Pfam" id="PF06750">
    <property type="entry name" value="A24_N_bact"/>
    <property type="match status" value="1"/>
</dbReference>
<dbReference type="InterPro" id="IPR050882">
    <property type="entry name" value="Prepilin_peptidase/N-MTase"/>
</dbReference>
<comment type="catalytic activity">
    <reaction evidence="9">
        <text>Typically cleaves a -Gly-|-Phe- bond to release an N-terminal, basic peptide of 5-8 residues from type IV prepilin, and then N-methylates the new N-terminal amino group, the methyl donor being S-adenosyl-L-methionine.</text>
        <dbReference type="EC" id="3.4.23.43"/>
    </reaction>
</comment>
<reference evidence="13 14" key="1">
    <citation type="submission" date="2020-08" db="EMBL/GenBank/DDBJ databases">
        <title>Genomic Encyclopedia of Type Strains, Phase IV (KMG-IV): sequencing the most valuable type-strain genomes for metagenomic binning, comparative biology and taxonomic classification.</title>
        <authorList>
            <person name="Goeker M."/>
        </authorList>
    </citation>
    <scope>NUCLEOTIDE SEQUENCE [LARGE SCALE GENOMIC DNA]</scope>
    <source>
        <strain evidence="13 14">DSM 7465</strain>
    </source>
</reference>
<name>A0A840HTV7_9SPHN</name>
<evidence type="ECO:0000256" key="10">
    <source>
        <dbReference type="SAM" id="Phobius"/>
    </source>
</evidence>
<comment type="caution">
    <text evidence="13">The sequence shown here is derived from an EMBL/GenBank/DDBJ whole genome shotgun (WGS) entry which is preliminary data.</text>
</comment>
<comment type="similarity">
    <text evidence="2 8">Belongs to the peptidase A24 family.</text>
</comment>
<dbReference type="InterPro" id="IPR014032">
    <property type="entry name" value="Peptidase_A24A_bac"/>
</dbReference>
<dbReference type="PRINTS" id="PR00864">
    <property type="entry name" value="PREPILNPTASE"/>
</dbReference>
<feature type="domain" description="Prepilin peptidase A24 N-terminal" evidence="12">
    <location>
        <begin position="17"/>
        <end position="95"/>
    </location>
</feature>
<keyword evidence="6 10" id="KW-1133">Transmembrane helix</keyword>
<dbReference type="RefSeq" id="WP_184474856.1">
    <property type="nucleotide sequence ID" value="NZ_JACHOV010000004.1"/>
</dbReference>
<feature type="transmembrane region" description="Helical" evidence="10">
    <location>
        <begin position="105"/>
        <end position="121"/>
    </location>
</feature>
<dbReference type="AlphaFoldDB" id="A0A840HTV7"/>
<dbReference type="PANTHER" id="PTHR30487">
    <property type="entry name" value="TYPE 4 PREPILIN-LIKE PROTEINS LEADER PEPTIDE-PROCESSING ENZYME"/>
    <property type="match status" value="1"/>
</dbReference>
<feature type="transmembrane region" description="Helical" evidence="10">
    <location>
        <begin position="188"/>
        <end position="215"/>
    </location>
</feature>
<accession>A0A840HTV7</accession>
<evidence type="ECO:0000256" key="6">
    <source>
        <dbReference type="ARBA" id="ARBA00022989"/>
    </source>
</evidence>
<evidence type="ECO:0000256" key="3">
    <source>
        <dbReference type="ARBA" id="ARBA00022475"/>
    </source>
</evidence>
<dbReference type="GO" id="GO:0005886">
    <property type="term" value="C:plasma membrane"/>
    <property type="evidence" value="ECO:0007669"/>
    <property type="project" value="UniProtKB-SubCell"/>
</dbReference>
<feature type="domain" description="Prepilin type IV endopeptidase peptidase" evidence="11">
    <location>
        <begin position="110"/>
        <end position="215"/>
    </location>
</feature>
<comment type="subcellular location">
    <subcellularLocation>
        <location evidence="1">Cell inner membrane</location>
        <topology evidence="1">Multi-pass membrane protein</topology>
    </subcellularLocation>
    <subcellularLocation>
        <location evidence="9">Cell membrane</location>
        <topology evidence="9">Multi-pass membrane protein</topology>
    </subcellularLocation>
</comment>
<evidence type="ECO:0000256" key="2">
    <source>
        <dbReference type="ARBA" id="ARBA00005801"/>
    </source>
</evidence>
<gene>
    <name evidence="13" type="ORF">HNQ99_001343</name>
</gene>
<protein>
    <recommendedName>
        <fullName evidence="9">Prepilin leader peptidase/N-methyltransferase</fullName>
        <ecNumber evidence="9">2.1.1.-</ecNumber>
        <ecNumber evidence="9">3.4.23.43</ecNumber>
    </recommendedName>
</protein>
<dbReference type="Gene3D" id="1.20.120.1220">
    <property type="match status" value="1"/>
</dbReference>
<keyword evidence="4" id="KW-0997">Cell inner membrane</keyword>
<keyword evidence="9 13" id="KW-0489">Methyltransferase</keyword>